<dbReference type="PATRIC" id="fig|1618989.3.peg.79"/>
<sequence length="365" mass="39433">MDNRDAAIALANFARFGSRTLTKLRAFFATPLDLWNASASQLREIGLSENGINAFAAFRSTYRADVVQQQLTANDIHVVTIDDDNYPQLLRQIADPPMTLFVRGDFTRLQNLPHVAIIGSRHCTDYGRQVTKLFARRLAQAGVVVVSGLAYGVDEAAHRTTLDVNGFTLAVLASGMLGVDNYRQQELINAIIEKRGVIISEFPLTASPRKQHFPMRNRIVAGIAQATLVVEAAEKSGSLITARLAVEANRDVFAVPGPITSPTSAGANRYIQDGAHVALSPDDILQVLGLGQAPTRERVVQAASLPQEHATVVHALHAAPLHIDEIVRTTGLPASAVNAALTSLELQEILQPLGGMRYALCVQVE</sequence>
<dbReference type="AlphaFoldDB" id="A0A0G1XHS6"/>
<feature type="domain" description="Smf/DprA SLOG" evidence="2">
    <location>
        <begin position="78"/>
        <end position="288"/>
    </location>
</feature>
<accession>A0A0G1XHS6</accession>
<evidence type="ECO:0000259" key="2">
    <source>
        <dbReference type="Pfam" id="PF02481"/>
    </source>
</evidence>
<dbReference type="EMBL" id="LCRD01000003">
    <property type="protein sequence ID" value="KKW30793.1"/>
    <property type="molecule type" value="Genomic_DNA"/>
</dbReference>
<dbReference type="Proteomes" id="UP000034846">
    <property type="component" value="Unassembled WGS sequence"/>
</dbReference>
<evidence type="ECO:0000256" key="1">
    <source>
        <dbReference type="ARBA" id="ARBA00006525"/>
    </source>
</evidence>
<dbReference type="PANTHER" id="PTHR43022">
    <property type="entry name" value="PROTEIN SMF"/>
    <property type="match status" value="1"/>
</dbReference>
<dbReference type="InterPro" id="IPR057666">
    <property type="entry name" value="DrpA_SLOG"/>
</dbReference>
<evidence type="ECO:0000313" key="5">
    <source>
        <dbReference type="Proteomes" id="UP000034846"/>
    </source>
</evidence>
<gene>
    <name evidence="4" type="ORF">UY72_C0003G0022</name>
</gene>
<dbReference type="Pfam" id="PF02481">
    <property type="entry name" value="DNA_processg_A"/>
    <property type="match status" value="1"/>
</dbReference>
<feature type="domain" description="DprA winged helix" evidence="3">
    <location>
        <begin position="301"/>
        <end position="355"/>
    </location>
</feature>
<reference evidence="4 5" key="1">
    <citation type="journal article" date="2015" name="Nature">
        <title>rRNA introns, odd ribosomes, and small enigmatic genomes across a large radiation of phyla.</title>
        <authorList>
            <person name="Brown C.T."/>
            <person name="Hug L.A."/>
            <person name="Thomas B.C."/>
            <person name="Sharon I."/>
            <person name="Castelle C.J."/>
            <person name="Singh A."/>
            <person name="Wilkins M.J."/>
            <person name="Williams K.H."/>
            <person name="Banfield J.F."/>
        </authorList>
    </citation>
    <scope>NUCLEOTIDE SEQUENCE [LARGE SCALE GENOMIC DNA]</scope>
</reference>
<comment type="caution">
    <text evidence="4">The sequence shown here is derived from an EMBL/GenBank/DDBJ whole genome shotgun (WGS) entry which is preliminary data.</text>
</comment>
<comment type="similarity">
    <text evidence="1">Belongs to the DprA/Smf family.</text>
</comment>
<name>A0A0G1XHS6_9BACT</name>
<evidence type="ECO:0000313" key="4">
    <source>
        <dbReference type="EMBL" id="KKW30793.1"/>
    </source>
</evidence>
<proteinExistence type="inferred from homology"/>
<protein>
    <submittedName>
        <fullName evidence="4">Protecting protein DprA protein</fullName>
    </submittedName>
</protein>
<dbReference type="GO" id="GO:0009294">
    <property type="term" value="P:DNA-mediated transformation"/>
    <property type="evidence" value="ECO:0007669"/>
    <property type="project" value="InterPro"/>
</dbReference>
<dbReference type="PANTHER" id="PTHR43022:SF1">
    <property type="entry name" value="PROTEIN SMF"/>
    <property type="match status" value="1"/>
</dbReference>
<dbReference type="Gene3D" id="3.40.50.450">
    <property type="match status" value="1"/>
</dbReference>
<evidence type="ECO:0000259" key="3">
    <source>
        <dbReference type="Pfam" id="PF17782"/>
    </source>
</evidence>
<dbReference type="SUPFAM" id="SSF102405">
    <property type="entry name" value="MCP/YpsA-like"/>
    <property type="match status" value="1"/>
</dbReference>
<dbReference type="NCBIfam" id="TIGR00732">
    <property type="entry name" value="dprA"/>
    <property type="match status" value="1"/>
</dbReference>
<dbReference type="Pfam" id="PF17782">
    <property type="entry name" value="WHD_DprA"/>
    <property type="match status" value="1"/>
</dbReference>
<organism evidence="4 5">
    <name type="scientific">Candidatus Uhrbacteria bacterium GW2011_GWD2_52_7</name>
    <dbReference type="NCBI Taxonomy" id="1618989"/>
    <lineage>
        <taxon>Bacteria</taxon>
        <taxon>Candidatus Uhriibacteriota</taxon>
    </lineage>
</organism>
<dbReference type="InterPro" id="IPR041614">
    <property type="entry name" value="DprA_WH"/>
</dbReference>
<dbReference type="InterPro" id="IPR003488">
    <property type="entry name" value="DprA"/>
</dbReference>